<keyword evidence="1" id="KW-0479">Metal-binding</keyword>
<accession>A0A0C9T459</accession>
<feature type="compositionally biased region" description="Low complexity" evidence="6">
    <location>
        <begin position="89"/>
        <end position="109"/>
    </location>
</feature>
<evidence type="ECO:0000313" key="9">
    <source>
        <dbReference type="Proteomes" id="UP000054279"/>
    </source>
</evidence>
<dbReference type="PROSITE" id="PS50157">
    <property type="entry name" value="ZINC_FINGER_C2H2_2"/>
    <property type="match status" value="2"/>
</dbReference>
<dbReference type="OrthoDB" id="6365676at2759"/>
<organism evidence="8 9">
    <name type="scientific">Sphaerobolus stellatus (strain SS14)</name>
    <dbReference type="NCBI Taxonomy" id="990650"/>
    <lineage>
        <taxon>Eukaryota</taxon>
        <taxon>Fungi</taxon>
        <taxon>Dikarya</taxon>
        <taxon>Basidiomycota</taxon>
        <taxon>Agaricomycotina</taxon>
        <taxon>Agaricomycetes</taxon>
        <taxon>Phallomycetidae</taxon>
        <taxon>Geastrales</taxon>
        <taxon>Sphaerobolaceae</taxon>
        <taxon>Sphaerobolus</taxon>
    </lineage>
</organism>
<proteinExistence type="predicted"/>
<keyword evidence="2" id="KW-0677">Repeat</keyword>
<feature type="region of interest" description="Disordered" evidence="6">
    <location>
        <begin position="36"/>
        <end position="122"/>
    </location>
</feature>
<dbReference type="PANTHER" id="PTHR19818:SF139">
    <property type="entry name" value="PAIR-RULE PROTEIN ODD-PAIRED"/>
    <property type="match status" value="1"/>
</dbReference>
<feature type="compositionally biased region" description="Polar residues" evidence="6">
    <location>
        <begin position="36"/>
        <end position="54"/>
    </location>
</feature>
<dbReference type="GO" id="GO:0000981">
    <property type="term" value="F:DNA-binding transcription factor activity, RNA polymerase II-specific"/>
    <property type="evidence" value="ECO:0007669"/>
    <property type="project" value="TreeGrafter"/>
</dbReference>
<feature type="domain" description="C2H2-type" evidence="7">
    <location>
        <begin position="267"/>
        <end position="296"/>
    </location>
</feature>
<dbReference type="SUPFAM" id="SSF57667">
    <property type="entry name" value="beta-beta-alpha zinc fingers"/>
    <property type="match status" value="1"/>
</dbReference>
<dbReference type="PANTHER" id="PTHR19818">
    <property type="entry name" value="ZINC FINGER PROTEIN ZIC AND GLI"/>
    <property type="match status" value="1"/>
</dbReference>
<dbReference type="GO" id="GO:0045944">
    <property type="term" value="P:positive regulation of transcription by RNA polymerase II"/>
    <property type="evidence" value="ECO:0007669"/>
    <property type="project" value="UniProtKB-ARBA"/>
</dbReference>
<evidence type="ECO:0000256" key="3">
    <source>
        <dbReference type="ARBA" id="ARBA00022771"/>
    </source>
</evidence>
<reference evidence="8 9" key="1">
    <citation type="submission" date="2014-06" db="EMBL/GenBank/DDBJ databases">
        <title>Evolutionary Origins and Diversification of the Mycorrhizal Mutualists.</title>
        <authorList>
            <consortium name="DOE Joint Genome Institute"/>
            <consortium name="Mycorrhizal Genomics Consortium"/>
            <person name="Kohler A."/>
            <person name="Kuo A."/>
            <person name="Nagy L.G."/>
            <person name="Floudas D."/>
            <person name="Copeland A."/>
            <person name="Barry K.W."/>
            <person name="Cichocki N."/>
            <person name="Veneault-Fourrey C."/>
            <person name="LaButti K."/>
            <person name="Lindquist E.A."/>
            <person name="Lipzen A."/>
            <person name="Lundell T."/>
            <person name="Morin E."/>
            <person name="Murat C."/>
            <person name="Riley R."/>
            <person name="Ohm R."/>
            <person name="Sun H."/>
            <person name="Tunlid A."/>
            <person name="Henrissat B."/>
            <person name="Grigoriev I.V."/>
            <person name="Hibbett D.S."/>
            <person name="Martin F."/>
        </authorList>
    </citation>
    <scope>NUCLEOTIDE SEQUENCE [LARGE SCALE GENOMIC DNA]</scope>
    <source>
        <strain evidence="8 9">SS14</strain>
    </source>
</reference>
<dbReference type="HOGENOM" id="CLU_829417_0_0_1"/>
<evidence type="ECO:0000256" key="5">
    <source>
        <dbReference type="PROSITE-ProRule" id="PRU00042"/>
    </source>
</evidence>
<evidence type="ECO:0000256" key="1">
    <source>
        <dbReference type="ARBA" id="ARBA00022723"/>
    </source>
</evidence>
<dbReference type="GO" id="GO:0005634">
    <property type="term" value="C:nucleus"/>
    <property type="evidence" value="ECO:0007669"/>
    <property type="project" value="UniProtKB-ARBA"/>
</dbReference>
<dbReference type="EMBL" id="KN837614">
    <property type="protein sequence ID" value="KIJ23668.1"/>
    <property type="molecule type" value="Genomic_DNA"/>
</dbReference>
<keyword evidence="9" id="KW-1185">Reference proteome</keyword>
<dbReference type="InterPro" id="IPR013087">
    <property type="entry name" value="Znf_C2H2_type"/>
</dbReference>
<dbReference type="Proteomes" id="UP000054279">
    <property type="component" value="Unassembled WGS sequence"/>
</dbReference>
<keyword evidence="3 5" id="KW-0863">Zinc-finger</keyword>
<sequence length="335" mass="37411">MAGSSSGSPQTVPPDSFGISYTQFVDYDRIYPQLSDTSRSVNAGQSFDGSQYSTLAHFPPGPPGTPEPPSAPAHAAQLSLEPHTPFPPSSSSSSTTPTSSSSPASTPKVPSKRDRKGKAHVAGAPYAPWESDRLYYFFVDPSSNATVEFCGRNVFKLSPIHTYMWNILAEVESCSISDTRRHAGGHSRTFILEFHGGIEGAKSHLATSLEDRRKATHQFPKQDTERRRVLDKRHDYYCFMPRCGQCFTRSERLASHHVLNHWGEKPYLCPYGQCTKEYLKESNLRVHMDAHIASGSPDLPFPYPWNSPYEGMEEVICKTYLKKDKLPQWTEEDTG</sequence>
<evidence type="ECO:0000256" key="6">
    <source>
        <dbReference type="SAM" id="MobiDB-lite"/>
    </source>
</evidence>
<gene>
    <name evidence="8" type="ORF">M422DRAFT_39503</name>
</gene>
<keyword evidence="4" id="KW-0862">Zinc</keyword>
<evidence type="ECO:0000259" key="7">
    <source>
        <dbReference type="PROSITE" id="PS50157"/>
    </source>
</evidence>
<dbReference type="Gene3D" id="3.30.160.60">
    <property type="entry name" value="Classic Zinc Finger"/>
    <property type="match status" value="1"/>
</dbReference>
<dbReference type="AlphaFoldDB" id="A0A0C9T459"/>
<dbReference type="InterPro" id="IPR036236">
    <property type="entry name" value="Znf_C2H2_sf"/>
</dbReference>
<name>A0A0C9T459_SPHS4</name>
<feature type="domain" description="C2H2-type" evidence="7">
    <location>
        <begin position="236"/>
        <end position="266"/>
    </location>
</feature>
<protein>
    <recommendedName>
        <fullName evidence="7">C2H2-type domain-containing protein</fullName>
    </recommendedName>
</protein>
<evidence type="ECO:0000313" key="8">
    <source>
        <dbReference type="EMBL" id="KIJ23668.1"/>
    </source>
</evidence>
<dbReference type="PROSITE" id="PS00028">
    <property type="entry name" value="ZINC_FINGER_C2H2_1"/>
    <property type="match status" value="2"/>
</dbReference>
<dbReference type="GO" id="GO:0000978">
    <property type="term" value="F:RNA polymerase II cis-regulatory region sequence-specific DNA binding"/>
    <property type="evidence" value="ECO:0007669"/>
    <property type="project" value="TreeGrafter"/>
</dbReference>
<dbReference type="GO" id="GO:0008270">
    <property type="term" value="F:zinc ion binding"/>
    <property type="evidence" value="ECO:0007669"/>
    <property type="project" value="UniProtKB-KW"/>
</dbReference>
<dbReference type="SMART" id="SM00355">
    <property type="entry name" value="ZnF_C2H2"/>
    <property type="match status" value="2"/>
</dbReference>
<evidence type="ECO:0000256" key="4">
    <source>
        <dbReference type="ARBA" id="ARBA00022833"/>
    </source>
</evidence>
<dbReference type="InterPro" id="IPR050329">
    <property type="entry name" value="GLI_C2H2-zinc-finger"/>
</dbReference>
<feature type="compositionally biased region" description="Pro residues" evidence="6">
    <location>
        <begin position="59"/>
        <end position="71"/>
    </location>
</feature>
<evidence type="ECO:0000256" key="2">
    <source>
        <dbReference type="ARBA" id="ARBA00022737"/>
    </source>
</evidence>